<proteinExistence type="predicted"/>
<reference evidence="1" key="1">
    <citation type="journal article" date="2022" name="bioRxiv">
        <title>Sequencing and chromosome-scale assembly of the giantPleurodeles waltlgenome.</title>
        <authorList>
            <person name="Brown T."/>
            <person name="Elewa A."/>
            <person name="Iarovenko S."/>
            <person name="Subramanian E."/>
            <person name="Araus A.J."/>
            <person name="Petzold A."/>
            <person name="Susuki M."/>
            <person name="Suzuki K.-i.T."/>
            <person name="Hayashi T."/>
            <person name="Toyoda A."/>
            <person name="Oliveira C."/>
            <person name="Osipova E."/>
            <person name="Leigh N.D."/>
            <person name="Simon A."/>
            <person name="Yun M.H."/>
        </authorList>
    </citation>
    <scope>NUCLEOTIDE SEQUENCE</scope>
    <source>
        <strain evidence="1">20211129_DDA</strain>
        <tissue evidence="1">Liver</tissue>
    </source>
</reference>
<accession>A0AAV7TGN8</accession>
<feature type="non-terminal residue" evidence="1">
    <location>
        <position position="1"/>
    </location>
</feature>
<organism evidence="1 2">
    <name type="scientific">Pleurodeles waltl</name>
    <name type="common">Iberian ribbed newt</name>
    <dbReference type="NCBI Taxonomy" id="8319"/>
    <lineage>
        <taxon>Eukaryota</taxon>
        <taxon>Metazoa</taxon>
        <taxon>Chordata</taxon>
        <taxon>Craniata</taxon>
        <taxon>Vertebrata</taxon>
        <taxon>Euteleostomi</taxon>
        <taxon>Amphibia</taxon>
        <taxon>Batrachia</taxon>
        <taxon>Caudata</taxon>
        <taxon>Salamandroidea</taxon>
        <taxon>Salamandridae</taxon>
        <taxon>Pleurodelinae</taxon>
        <taxon>Pleurodeles</taxon>
    </lineage>
</organism>
<evidence type="ECO:0000313" key="1">
    <source>
        <dbReference type="EMBL" id="KAJ1175271.1"/>
    </source>
</evidence>
<dbReference type="AlphaFoldDB" id="A0AAV7TGN8"/>
<feature type="non-terminal residue" evidence="1">
    <location>
        <position position="59"/>
    </location>
</feature>
<keyword evidence="2" id="KW-1185">Reference proteome</keyword>
<dbReference type="Proteomes" id="UP001066276">
    <property type="component" value="Chromosome 3_2"/>
</dbReference>
<gene>
    <name evidence="1" type="ORF">NDU88_000559</name>
</gene>
<sequence length="59" mass="6245">ASPLCALSEREIKHLLRITQLIIPKFMVSRCATPTQSIGFASPTPTLLPTATATLLPAG</sequence>
<dbReference type="EMBL" id="JANPWB010000006">
    <property type="protein sequence ID" value="KAJ1175271.1"/>
    <property type="molecule type" value="Genomic_DNA"/>
</dbReference>
<evidence type="ECO:0000313" key="2">
    <source>
        <dbReference type="Proteomes" id="UP001066276"/>
    </source>
</evidence>
<name>A0AAV7TGN8_PLEWA</name>
<protein>
    <submittedName>
        <fullName evidence="1">Uncharacterized protein</fullName>
    </submittedName>
</protein>
<comment type="caution">
    <text evidence="1">The sequence shown here is derived from an EMBL/GenBank/DDBJ whole genome shotgun (WGS) entry which is preliminary data.</text>
</comment>